<organism evidence="1 2">
    <name type="scientific">Cetraspora pellucida</name>
    <dbReference type="NCBI Taxonomy" id="1433469"/>
    <lineage>
        <taxon>Eukaryota</taxon>
        <taxon>Fungi</taxon>
        <taxon>Fungi incertae sedis</taxon>
        <taxon>Mucoromycota</taxon>
        <taxon>Glomeromycotina</taxon>
        <taxon>Glomeromycetes</taxon>
        <taxon>Diversisporales</taxon>
        <taxon>Gigasporaceae</taxon>
        <taxon>Cetraspora</taxon>
    </lineage>
</organism>
<gene>
    <name evidence="1" type="ORF">SPELUC_LOCUS4506</name>
</gene>
<dbReference type="EMBL" id="CAJVPW010004054">
    <property type="protein sequence ID" value="CAG8534228.1"/>
    <property type="molecule type" value="Genomic_DNA"/>
</dbReference>
<keyword evidence="2" id="KW-1185">Reference proteome</keyword>
<reference evidence="1" key="1">
    <citation type="submission" date="2021-06" db="EMBL/GenBank/DDBJ databases">
        <authorList>
            <person name="Kallberg Y."/>
            <person name="Tangrot J."/>
            <person name="Rosling A."/>
        </authorList>
    </citation>
    <scope>NUCLEOTIDE SEQUENCE</scope>
    <source>
        <strain evidence="1">28 12/20/2015</strain>
    </source>
</reference>
<name>A0ACA9LK86_9GLOM</name>
<feature type="non-terminal residue" evidence="1">
    <location>
        <position position="233"/>
    </location>
</feature>
<comment type="caution">
    <text evidence="1">The sequence shown here is derived from an EMBL/GenBank/DDBJ whole genome shotgun (WGS) entry which is preliminary data.</text>
</comment>
<evidence type="ECO:0000313" key="2">
    <source>
        <dbReference type="Proteomes" id="UP000789366"/>
    </source>
</evidence>
<proteinExistence type="predicted"/>
<dbReference type="Proteomes" id="UP000789366">
    <property type="component" value="Unassembled WGS sequence"/>
</dbReference>
<sequence>MYTKDKRTKESCKDCRKDKKKCFGGENGHCEDQPELENPNGDISYSQNILEESSTDDNFPCSPNGLDCYLENSINSSYKVSQPYGCYPINDFYEFENPINSSYNTSPEYYPINSFYNTSLECYPINSSYNTSPECYPNNDSYGFDGLGNLNNSSSSSSQLSAYYNFGDLTNNPHSTSQRDVPQDIEHMNTAVLIEECLKEGHLKNLLMTLKSQSSKLEEEPIDLESFPMDQLF</sequence>
<evidence type="ECO:0000313" key="1">
    <source>
        <dbReference type="EMBL" id="CAG8534228.1"/>
    </source>
</evidence>
<accession>A0ACA9LK86</accession>
<protein>
    <submittedName>
        <fullName evidence="1">9525_t:CDS:1</fullName>
    </submittedName>
</protein>